<proteinExistence type="predicted"/>
<reference evidence="4 5" key="1">
    <citation type="journal article" date="2007" name="Photosyn. Res.">
        <title>Complete nucleotide sequence of the freshwater unicellular cyanobacterium Synechococcus elongatus PCC 6301 chromosome: gene content and organization.</title>
        <authorList>
            <person name="Sugita C."/>
            <person name="Ogata K."/>
            <person name="Shikata M."/>
            <person name="Jikuya H."/>
            <person name="Takano J."/>
            <person name="Furumichi M."/>
            <person name="Kanehisa M."/>
            <person name="Omata T."/>
            <person name="Sugiura M."/>
            <person name="Sugita M."/>
        </authorList>
    </citation>
    <scope>NUCLEOTIDE SEQUENCE [LARGE SCALE GENOMIC DNA]</scope>
    <source>
        <strain evidence="5">ATCC 27144 / PCC 6301 / SAUG 1402/1</strain>
    </source>
</reference>
<dbReference type="Pfam" id="PF13439">
    <property type="entry name" value="Glyco_transf_4"/>
    <property type="match status" value="1"/>
</dbReference>
<dbReference type="InterPro" id="IPR028098">
    <property type="entry name" value="Glyco_trans_4-like_N"/>
</dbReference>
<evidence type="ECO:0000259" key="3">
    <source>
        <dbReference type="Pfam" id="PF13439"/>
    </source>
</evidence>
<dbReference type="Gene3D" id="3.40.50.2000">
    <property type="entry name" value="Glycogen Phosphorylase B"/>
    <property type="match status" value="2"/>
</dbReference>
<dbReference type="GO" id="GO:0016757">
    <property type="term" value="F:glycosyltransferase activity"/>
    <property type="evidence" value="ECO:0007669"/>
    <property type="project" value="InterPro"/>
</dbReference>
<dbReference type="SUPFAM" id="SSF53756">
    <property type="entry name" value="UDP-Glycosyltransferase/glycogen phosphorylase"/>
    <property type="match status" value="1"/>
</dbReference>
<feature type="domain" description="Glycosyltransferase subfamily 4-like N-terminal" evidence="3">
    <location>
        <begin position="129"/>
        <end position="206"/>
    </location>
</feature>
<evidence type="ECO:0000313" key="5">
    <source>
        <dbReference type="Proteomes" id="UP000001175"/>
    </source>
</evidence>
<dbReference type="AlphaFoldDB" id="A0A0H3K2W3"/>
<dbReference type="eggNOG" id="COG0438">
    <property type="taxonomic scope" value="Bacteria"/>
</dbReference>
<dbReference type="KEGG" id="syc:syc1126_d"/>
<dbReference type="Pfam" id="PF00534">
    <property type="entry name" value="Glycos_transf_1"/>
    <property type="match status" value="1"/>
</dbReference>
<evidence type="ECO:0000313" key="4">
    <source>
        <dbReference type="EMBL" id="BAD79316.1"/>
    </source>
</evidence>
<accession>A0A0H3K2W3</accession>
<dbReference type="GO" id="GO:0009103">
    <property type="term" value="P:lipopolysaccharide biosynthetic process"/>
    <property type="evidence" value="ECO:0007669"/>
    <property type="project" value="TreeGrafter"/>
</dbReference>
<dbReference type="CDD" id="cd03809">
    <property type="entry name" value="GT4_MtfB-like"/>
    <property type="match status" value="1"/>
</dbReference>
<organism evidence="4 5">
    <name type="scientific">Synechococcus sp. (strain ATCC 27144 / PCC 6301 / SAUG 1402/1)</name>
    <name type="common">Anacystis nidulans</name>
    <dbReference type="NCBI Taxonomy" id="269084"/>
    <lineage>
        <taxon>Bacteria</taxon>
        <taxon>Bacillati</taxon>
        <taxon>Cyanobacteriota</taxon>
        <taxon>Cyanophyceae</taxon>
        <taxon>Synechococcales</taxon>
        <taxon>Synechococcaceae</taxon>
        <taxon>Synechococcus</taxon>
    </lineage>
</organism>
<protein>
    <submittedName>
        <fullName evidence="4">Probable glycosyltransferase</fullName>
    </submittedName>
</protein>
<dbReference type="InterPro" id="IPR001296">
    <property type="entry name" value="Glyco_trans_1"/>
</dbReference>
<evidence type="ECO:0000259" key="2">
    <source>
        <dbReference type="Pfam" id="PF00534"/>
    </source>
</evidence>
<gene>
    <name evidence="4" type="primary">rfaG</name>
    <name evidence="4" type="ordered locus">syc1126_d</name>
</gene>
<sequence length="394" mass="44222">MPFLVTVSARVGRNCLVQIGDMPTYPTTAASIGGLVPASSDLLINLAYLNQEATGLSHYGLQLVPHLIRILHPVLLSPCRWPGATTLQIPNNMTAIQGLQGHLRRLIWTQTQLGQIYHQIGSRLLFSPVPEAPLGQSIRKVITVHDLIPLRFPSRSFSTLYFRSHLPRLLKESTHIFCNSQATAQDLQSFYQVPEQRLTITPLACDRQQFRPLRLDRRNYFVYVGRLNPYKNLQRLIKAFALIQRQLDCELWLVGPVDRRFLPAVQAQIEAQGLTEVVRFKNYVPRKELPIILNQAIALVHPSLWEGFGLTVLEAMSCGTPVLVADRSSLPEVVGDAGLYFDPLQPEAIAESMQAIAQDSGLQQRLSAAALARSQQFSWERTSRITIQQLQALL</sequence>
<keyword evidence="1 4" id="KW-0808">Transferase</keyword>
<dbReference type="PANTHER" id="PTHR46401:SF2">
    <property type="entry name" value="GLYCOSYLTRANSFERASE WBBK-RELATED"/>
    <property type="match status" value="1"/>
</dbReference>
<evidence type="ECO:0000256" key="1">
    <source>
        <dbReference type="ARBA" id="ARBA00022679"/>
    </source>
</evidence>
<feature type="domain" description="Glycosyl transferase family 1" evidence="2">
    <location>
        <begin position="212"/>
        <end position="370"/>
    </location>
</feature>
<dbReference type="PANTHER" id="PTHR46401">
    <property type="entry name" value="GLYCOSYLTRANSFERASE WBBK-RELATED"/>
    <property type="match status" value="1"/>
</dbReference>
<name>A0A0H3K2W3_SYNP6</name>
<dbReference type="Proteomes" id="UP000001175">
    <property type="component" value="Chromosome"/>
</dbReference>
<dbReference type="EMBL" id="AP008231">
    <property type="protein sequence ID" value="BAD79316.1"/>
    <property type="molecule type" value="Genomic_DNA"/>
</dbReference>